<dbReference type="Pfam" id="PF13884">
    <property type="entry name" value="Peptidase_S74"/>
    <property type="match status" value="1"/>
</dbReference>
<dbReference type="Gene3D" id="1.10.10.10">
    <property type="entry name" value="Winged helix-like DNA-binding domain superfamily/Winged helix DNA-binding domain"/>
    <property type="match status" value="1"/>
</dbReference>
<name>A0A2X3I1K0_KLEPN</name>
<dbReference type="AlphaFoldDB" id="A0A2X3I1K0"/>
<organism evidence="2 3">
    <name type="scientific">Klebsiella pneumoniae</name>
    <dbReference type="NCBI Taxonomy" id="573"/>
    <lineage>
        <taxon>Bacteria</taxon>
        <taxon>Pseudomonadati</taxon>
        <taxon>Pseudomonadota</taxon>
        <taxon>Gammaproteobacteria</taxon>
        <taxon>Enterobacterales</taxon>
        <taxon>Enterobacteriaceae</taxon>
        <taxon>Klebsiella/Raoultella group</taxon>
        <taxon>Klebsiella</taxon>
        <taxon>Klebsiella pneumoniae complex</taxon>
    </lineage>
</organism>
<dbReference type="Gene3D" id="2.120.10.10">
    <property type="match status" value="1"/>
</dbReference>
<dbReference type="InterPro" id="IPR030392">
    <property type="entry name" value="S74_ICA"/>
</dbReference>
<dbReference type="Proteomes" id="UP000250675">
    <property type="component" value="Unassembled WGS sequence"/>
</dbReference>
<dbReference type="EMBL" id="UASO01000005">
    <property type="protein sequence ID" value="SQC86362.1"/>
    <property type="molecule type" value="Genomic_DNA"/>
</dbReference>
<evidence type="ECO:0000259" key="1">
    <source>
        <dbReference type="PROSITE" id="PS51688"/>
    </source>
</evidence>
<reference evidence="2 3" key="1">
    <citation type="submission" date="2018-06" db="EMBL/GenBank/DDBJ databases">
        <authorList>
            <consortium name="Pathogen Informatics"/>
            <person name="Doyle S."/>
        </authorList>
    </citation>
    <scope>NUCLEOTIDE SEQUENCE [LARGE SCALE GENOMIC DNA]</scope>
    <source>
        <strain evidence="2 3">NCTC9645</strain>
    </source>
</reference>
<dbReference type="InterPro" id="IPR036388">
    <property type="entry name" value="WH-like_DNA-bd_sf"/>
</dbReference>
<gene>
    <name evidence="2" type="ORF">NCTC9645_04447</name>
</gene>
<sequence length="928" mass="100130">MSVPNQIPYNIYTANGLTTVFTYQFYIISASDLEVSINGSVVASGYTVSGVGNKDGGDITFLTPPANGSVVMLERVVPTYRLTDYQDNGDLLADTVNKDFDRIWMAIQRAFIDLGLTLNRPLLGGPFNALNYRIINLGDPVSDYDAVNKRFVTSAIADNSSAWRAADAVLERKIDSNYSRSLRVPESSVPALPNSLARRNSVFGWDSNGYPIPVFGMTDTADLAVKLASHENGLGGDLVGTPQGGTVNDLANSVYQTSVSRITDHGIGFANWPQGKAVKFNNNLYVGYNYATAHGSVVQDAMVISSHNGLDWTAPVMIAQHNSTESASAWSLGYNAAANKLIALVRFRAGGGDTSAMRYEAYESSNSGVSWSKVADINIKSTTGYDAVELHGFCLDSQGRYITGYHSIDGELGYLAINTDNYSFQRIVLMNAADNFNGTLIQCELNFLYSSGRNEILVTARSQDISKGYPKAWVIDATTLAVKRGPTTTPFAQSVNPVSPVYSPDFSEVWFVYANRYDATNVSSQQAGIWVSRTSLNDAFDLIFSSAKTYMLCQASGALSTSAAVAGAQHACLFGNRIVIPFAARVEHNSDRSDVFVATVDMDADRTRLGAARYNPVNTMASTANQKVEQRYYSVGPYQARIRFNGLNLVNDTGESFDFGFSNYNNGYRNFKFFTGSATPTLYIASAKTVDGSPKIDLNASSQFYGTDHHLRPGARLRINSSIGRPGPSVLYYDQNLGMIMVGSTAVGASPLALVGNAVTTAFTYRNIGGVSAGHGFRNADDTAATQTLVRGSGSSGFAVDISGIANAMSISPTSGNVSFVGQVSAPAFNPTSDRTLKSNIGDINPVLITVAKAVKPQQYTLNGDSEQRIRTGFIAQDIIAEMEANGLDWRDYSLVVENTVVQETDSGLTTSTYYSVDYMQLLMLRSL</sequence>
<dbReference type="SUPFAM" id="SSF50939">
    <property type="entry name" value="Sialidases"/>
    <property type="match status" value="1"/>
</dbReference>
<feature type="domain" description="Peptidase S74" evidence="1">
    <location>
        <begin position="833"/>
        <end position="928"/>
    </location>
</feature>
<evidence type="ECO:0000313" key="2">
    <source>
        <dbReference type="EMBL" id="SQC86362.1"/>
    </source>
</evidence>
<dbReference type="InterPro" id="IPR036278">
    <property type="entry name" value="Sialidase_sf"/>
</dbReference>
<protein>
    <recommendedName>
        <fullName evidence="1">Peptidase S74 domain-containing protein</fullName>
    </recommendedName>
</protein>
<accession>A0A2X3I1K0</accession>
<dbReference type="PROSITE" id="PS51688">
    <property type="entry name" value="ICA"/>
    <property type="match status" value="1"/>
</dbReference>
<evidence type="ECO:0000313" key="3">
    <source>
        <dbReference type="Proteomes" id="UP000250675"/>
    </source>
</evidence>
<proteinExistence type="predicted"/>